<reference evidence="3 4" key="1">
    <citation type="submission" date="2024-02" db="EMBL/GenBank/DDBJ databases">
        <authorList>
            <person name="Vignale AGUSTIN F."/>
            <person name="Sosa J E."/>
            <person name="Modenutti C."/>
        </authorList>
    </citation>
    <scope>NUCLEOTIDE SEQUENCE [LARGE SCALE GENOMIC DNA]</scope>
</reference>
<dbReference type="Pfam" id="PF13041">
    <property type="entry name" value="PPR_2"/>
    <property type="match status" value="4"/>
</dbReference>
<dbReference type="PROSITE" id="PS51375">
    <property type="entry name" value="PPR"/>
    <property type="match status" value="5"/>
</dbReference>
<dbReference type="Gene3D" id="1.25.40.10">
    <property type="entry name" value="Tetratricopeptide repeat domain"/>
    <property type="match status" value="4"/>
</dbReference>
<dbReference type="GO" id="GO:0003729">
    <property type="term" value="F:mRNA binding"/>
    <property type="evidence" value="ECO:0007669"/>
    <property type="project" value="UniProtKB-ARBA"/>
</dbReference>
<accession>A0ABC8TD12</accession>
<sequence>MEERSHGSFKEDVHQLHKHTTDSHNIFSYLPMSFSNLIRCTKSIVRGRAVHAKLITSGFHSDIYTNNHVLNMYLKFDCMDDARKLLDQMPERNTISWTTLISSYSQLGLPEDALDCFRKMVEDGVDPNHYTYVGAITACASLGVARTGKEIHGKIYRTAEDVNSFVSNCLVNFYGKCGLLKSARFVFDAILEPNLVSWTSLLSCYSQCGENVEGLRIFLQSLRAGLKGNEFSCASILGTCAALGNLEVGMQVHCHAIKCGIRLDQFVVTGLIDFYVKCGKIDLAYDAFLEVDNPHVSAWTAVIGGCVQQGKDREATDLFCKIHSSGIKPSERTFSSVLGAFSGIMETEAGKQLHSLILKYGFHSFTFVGNAVLDFYSKSGLLDESLRTFEEMDEQDVVSWNALISGRVTAGNYQEAIEILRRMLFEGFDPNIYTYSIILSICGDRPAIEWGKQTHCCIMKPGFVSNMVVGSALIDMYAKCGRLGDARIVFDTLPSKNIVAWNTMLVGYAQHGYGKEALDIYDLMQKNGMQPNDITFVGVLSACGHVGLLEEGLSHFSSMTKDYGIAPGTDHLACMVSLFARKGQMKLAYDFIRSFPVKPDKVVWRCLLSSCKTHKNLALGKYAAEKILSIDPDDTSAHIMLSNMYAQSKMWNELAQVRKLMKGKELKKDTGYSWTELKNEIYYFSAGHSVHFQEKSLLEVLSGLTAQLFDAGYVPDAIFCSLYLE</sequence>
<dbReference type="SUPFAM" id="SSF48452">
    <property type="entry name" value="TPR-like"/>
    <property type="match status" value="1"/>
</dbReference>
<feature type="repeat" description="PPR" evidence="2">
    <location>
        <begin position="93"/>
        <end position="127"/>
    </location>
</feature>
<organism evidence="3 4">
    <name type="scientific">Ilex paraguariensis</name>
    <name type="common">yerba mate</name>
    <dbReference type="NCBI Taxonomy" id="185542"/>
    <lineage>
        <taxon>Eukaryota</taxon>
        <taxon>Viridiplantae</taxon>
        <taxon>Streptophyta</taxon>
        <taxon>Embryophyta</taxon>
        <taxon>Tracheophyta</taxon>
        <taxon>Spermatophyta</taxon>
        <taxon>Magnoliopsida</taxon>
        <taxon>eudicotyledons</taxon>
        <taxon>Gunneridae</taxon>
        <taxon>Pentapetalae</taxon>
        <taxon>asterids</taxon>
        <taxon>campanulids</taxon>
        <taxon>Aquifoliales</taxon>
        <taxon>Aquifoliaceae</taxon>
        <taxon>Ilex</taxon>
    </lineage>
</organism>
<dbReference type="NCBIfam" id="TIGR00756">
    <property type="entry name" value="PPR"/>
    <property type="match status" value="4"/>
</dbReference>
<dbReference type="PANTHER" id="PTHR47926">
    <property type="entry name" value="PENTATRICOPEPTIDE REPEAT-CONTAINING PROTEIN"/>
    <property type="match status" value="1"/>
</dbReference>
<evidence type="ECO:0000256" key="1">
    <source>
        <dbReference type="ARBA" id="ARBA00022737"/>
    </source>
</evidence>
<feature type="repeat" description="PPR" evidence="2">
    <location>
        <begin position="497"/>
        <end position="531"/>
    </location>
</feature>
<comment type="caution">
    <text evidence="3">The sequence shown here is derived from an EMBL/GenBank/DDBJ whole genome shotgun (WGS) entry which is preliminary data.</text>
</comment>
<dbReference type="FunFam" id="1.25.40.10:FF:000343">
    <property type="entry name" value="Pentatricopeptide repeat-containing protein At3g58590"/>
    <property type="match status" value="1"/>
</dbReference>
<dbReference type="PANTHER" id="PTHR47926:SF452">
    <property type="entry name" value="PENTATRICOPEPTIDE REPEAT-CONTAINING PROTEIN"/>
    <property type="match status" value="1"/>
</dbReference>
<protein>
    <recommendedName>
        <fullName evidence="5">Pentatricopeptide repeat-containing protein</fullName>
    </recommendedName>
</protein>
<dbReference type="InterPro" id="IPR011990">
    <property type="entry name" value="TPR-like_helical_dom_sf"/>
</dbReference>
<dbReference type="Proteomes" id="UP001642360">
    <property type="component" value="Unassembled WGS sequence"/>
</dbReference>
<dbReference type="AlphaFoldDB" id="A0ABC8TD12"/>
<dbReference type="InterPro" id="IPR046848">
    <property type="entry name" value="E_motif"/>
</dbReference>
<dbReference type="Pfam" id="PF20431">
    <property type="entry name" value="E_motif"/>
    <property type="match status" value="1"/>
</dbReference>
<evidence type="ECO:0008006" key="5">
    <source>
        <dbReference type="Google" id="ProtNLM"/>
    </source>
</evidence>
<dbReference type="GO" id="GO:0016070">
    <property type="term" value="P:RNA metabolic process"/>
    <property type="evidence" value="ECO:0007669"/>
    <property type="project" value="UniProtKB-ARBA"/>
</dbReference>
<dbReference type="FunFam" id="1.25.40.10:FF:000090">
    <property type="entry name" value="Pentatricopeptide repeat-containing protein, chloroplastic"/>
    <property type="match status" value="1"/>
</dbReference>
<gene>
    <name evidence="3" type="ORF">ILEXP_LOCUS36506</name>
</gene>
<dbReference type="InterPro" id="IPR002885">
    <property type="entry name" value="PPR_rpt"/>
</dbReference>
<keyword evidence="4" id="KW-1185">Reference proteome</keyword>
<feature type="repeat" description="PPR" evidence="2">
    <location>
        <begin position="295"/>
        <end position="329"/>
    </location>
</feature>
<dbReference type="FunFam" id="1.25.40.10:FF:000073">
    <property type="entry name" value="Pentatricopeptide repeat-containing protein chloroplastic"/>
    <property type="match status" value="1"/>
</dbReference>
<name>A0ABC8TD12_9AQUA</name>
<keyword evidence="1" id="KW-0677">Repeat</keyword>
<dbReference type="Pfam" id="PF01535">
    <property type="entry name" value="PPR"/>
    <property type="match status" value="2"/>
</dbReference>
<evidence type="ECO:0000256" key="2">
    <source>
        <dbReference type="PROSITE-ProRule" id="PRU00708"/>
    </source>
</evidence>
<evidence type="ECO:0000313" key="3">
    <source>
        <dbReference type="EMBL" id="CAK9167244.1"/>
    </source>
</evidence>
<feature type="repeat" description="PPR" evidence="2">
    <location>
        <begin position="396"/>
        <end position="430"/>
    </location>
</feature>
<proteinExistence type="predicted"/>
<dbReference type="EMBL" id="CAUOFW020004784">
    <property type="protein sequence ID" value="CAK9167244.1"/>
    <property type="molecule type" value="Genomic_DNA"/>
</dbReference>
<feature type="repeat" description="PPR" evidence="2">
    <location>
        <begin position="194"/>
        <end position="228"/>
    </location>
</feature>
<evidence type="ECO:0000313" key="4">
    <source>
        <dbReference type="Proteomes" id="UP001642360"/>
    </source>
</evidence>
<dbReference type="InterPro" id="IPR046960">
    <property type="entry name" value="PPR_At4g14850-like_plant"/>
</dbReference>